<name>A0A158CG20_9BURK</name>
<reference evidence="2" key="1">
    <citation type="submission" date="2016-01" db="EMBL/GenBank/DDBJ databases">
        <authorList>
            <person name="Peeters C."/>
        </authorList>
    </citation>
    <scope>NUCLEOTIDE SEQUENCE [LARGE SCALE GENOMIC DNA]</scope>
    <source>
        <strain evidence="2">LMG 29318</strain>
    </source>
</reference>
<proteinExistence type="predicted"/>
<keyword evidence="1" id="KW-1133">Transmembrane helix</keyword>
<feature type="transmembrane region" description="Helical" evidence="1">
    <location>
        <begin position="47"/>
        <end position="65"/>
    </location>
</feature>
<accession>A0A158CG20</accession>
<keyword evidence="3" id="KW-1185">Reference proteome</keyword>
<organism evidence="2 3">
    <name type="scientific">Caballeronia catudaia</name>
    <dbReference type="NCBI Taxonomy" id="1777136"/>
    <lineage>
        <taxon>Bacteria</taxon>
        <taxon>Pseudomonadati</taxon>
        <taxon>Pseudomonadota</taxon>
        <taxon>Betaproteobacteria</taxon>
        <taxon>Burkholderiales</taxon>
        <taxon>Burkholderiaceae</taxon>
        <taxon>Caballeronia</taxon>
    </lineage>
</organism>
<dbReference type="AlphaFoldDB" id="A0A158CG20"/>
<feature type="transmembrane region" description="Helical" evidence="1">
    <location>
        <begin position="24"/>
        <end position="41"/>
    </location>
</feature>
<keyword evidence="1" id="KW-0472">Membrane</keyword>
<comment type="caution">
    <text evidence="2">The sequence shown here is derived from an EMBL/GenBank/DDBJ whole genome shotgun (WGS) entry which is preliminary data.</text>
</comment>
<dbReference type="OrthoDB" id="8527801at2"/>
<dbReference type="RefSeq" id="WP_061126811.1">
    <property type="nucleotide sequence ID" value="NZ_FCOF02000030.1"/>
</dbReference>
<protein>
    <submittedName>
        <fullName evidence="2">Uncharacterized protein</fullName>
    </submittedName>
</protein>
<evidence type="ECO:0000256" key="1">
    <source>
        <dbReference type="SAM" id="Phobius"/>
    </source>
</evidence>
<evidence type="ECO:0000313" key="2">
    <source>
        <dbReference type="EMBL" id="SAK81210.1"/>
    </source>
</evidence>
<dbReference type="Proteomes" id="UP000054870">
    <property type="component" value="Unassembled WGS sequence"/>
</dbReference>
<sequence>MENGRPPPRRVTDGTGIKVGEPGWFGRILAIVLGVVVLAGAAMLSVVLLVVLFGLGTVAIGYVWWKTRGLRRQARAFGDEARTVDVEAVQPRSPDDNSPRN</sequence>
<keyword evidence="1" id="KW-0812">Transmembrane</keyword>
<gene>
    <name evidence="2" type="ORF">AWB75_05070</name>
</gene>
<evidence type="ECO:0000313" key="3">
    <source>
        <dbReference type="Proteomes" id="UP000054870"/>
    </source>
</evidence>
<dbReference type="EMBL" id="FCOF02000030">
    <property type="protein sequence ID" value="SAK81210.1"/>
    <property type="molecule type" value="Genomic_DNA"/>
</dbReference>